<evidence type="ECO:0000313" key="4">
    <source>
        <dbReference type="EMBL" id="CAF3857840.1"/>
    </source>
</evidence>
<dbReference type="EMBL" id="CAJNOG010000089">
    <property type="protein sequence ID" value="CAF0922717.1"/>
    <property type="molecule type" value="Genomic_DNA"/>
</dbReference>
<evidence type="ECO:0000313" key="5">
    <source>
        <dbReference type="EMBL" id="CAF4081572.1"/>
    </source>
</evidence>
<sequence length="95" mass="11463">MYRFAIYILLLLFLNDQINSQSSITPSYQRLASLYCYIDDYSIWSEEETSLNYFLQFALYFNIDSSRIEQELERYRLQHECLRVVERLPIIMGKG</sequence>
<accession>A0A814B3T3</accession>
<feature type="signal peptide" evidence="1">
    <location>
        <begin position="1"/>
        <end position="20"/>
    </location>
</feature>
<evidence type="ECO:0000256" key="1">
    <source>
        <dbReference type="SAM" id="SignalP"/>
    </source>
</evidence>
<dbReference type="AlphaFoldDB" id="A0A814B3T3"/>
<organism evidence="2 6">
    <name type="scientific">Adineta steineri</name>
    <dbReference type="NCBI Taxonomy" id="433720"/>
    <lineage>
        <taxon>Eukaryota</taxon>
        <taxon>Metazoa</taxon>
        <taxon>Spiralia</taxon>
        <taxon>Gnathifera</taxon>
        <taxon>Rotifera</taxon>
        <taxon>Eurotatoria</taxon>
        <taxon>Bdelloidea</taxon>
        <taxon>Adinetida</taxon>
        <taxon>Adinetidae</taxon>
        <taxon>Adineta</taxon>
    </lineage>
</organism>
<keyword evidence="1" id="KW-0732">Signal</keyword>
<feature type="chain" id="PRO_5036223875" evidence="1">
    <location>
        <begin position="21"/>
        <end position="95"/>
    </location>
</feature>
<dbReference type="Proteomes" id="UP000663891">
    <property type="component" value="Unassembled WGS sequence"/>
</dbReference>
<dbReference type="EMBL" id="CAJNON010000143">
    <property type="protein sequence ID" value="CAF1027470.1"/>
    <property type="molecule type" value="Genomic_DNA"/>
</dbReference>
<dbReference type="Proteomes" id="UP000663844">
    <property type="component" value="Unassembled WGS sequence"/>
</dbReference>
<protein>
    <submittedName>
        <fullName evidence="2">Uncharacterized protein</fullName>
    </submittedName>
</protein>
<gene>
    <name evidence="2" type="ORF">JYZ213_LOCUS11704</name>
    <name evidence="5" type="ORF">OKA104_LOCUS34593</name>
    <name evidence="4" type="ORF">OXD698_LOCUS21638</name>
    <name evidence="3" type="ORF">VCS650_LOCUS16140</name>
</gene>
<name>A0A814B3T3_9BILA</name>
<evidence type="ECO:0000313" key="6">
    <source>
        <dbReference type="Proteomes" id="UP000663845"/>
    </source>
</evidence>
<dbReference type="Proteomes" id="UP000663845">
    <property type="component" value="Unassembled WGS sequence"/>
</dbReference>
<dbReference type="OrthoDB" id="9983664at2759"/>
<dbReference type="EMBL" id="CAJOAY010004736">
    <property type="protein sequence ID" value="CAF4081572.1"/>
    <property type="molecule type" value="Genomic_DNA"/>
</dbReference>
<evidence type="ECO:0000313" key="3">
    <source>
        <dbReference type="EMBL" id="CAF1027470.1"/>
    </source>
</evidence>
<evidence type="ECO:0000313" key="2">
    <source>
        <dbReference type="EMBL" id="CAF0922717.1"/>
    </source>
</evidence>
<dbReference type="EMBL" id="CAJOAZ010001794">
    <property type="protein sequence ID" value="CAF3857840.1"/>
    <property type="molecule type" value="Genomic_DNA"/>
</dbReference>
<proteinExistence type="predicted"/>
<comment type="caution">
    <text evidence="2">The sequence shown here is derived from an EMBL/GenBank/DDBJ whole genome shotgun (WGS) entry which is preliminary data.</text>
</comment>
<dbReference type="Proteomes" id="UP000663881">
    <property type="component" value="Unassembled WGS sequence"/>
</dbReference>
<reference evidence="2" key="1">
    <citation type="submission" date="2021-02" db="EMBL/GenBank/DDBJ databases">
        <authorList>
            <person name="Nowell W R."/>
        </authorList>
    </citation>
    <scope>NUCLEOTIDE SEQUENCE</scope>
</reference>